<protein>
    <submittedName>
        <fullName evidence="2">Uncharacterized protein</fullName>
    </submittedName>
</protein>
<comment type="caution">
    <text evidence="2">The sequence shown here is derived from an EMBL/GenBank/DDBJ whole genome shotgun (WGS) entry which is preliminary data.</text>
</comment>
<feature type="region of interest" description="Disordered" evidence="1">
    <location>
        <begin position="32"/>
        <end position="54"/>
    </location>
</feature>
<evidence type="ECO:0000313" key="2">
    <source>
        <dbReference type="EMBL" id="KAG7297738.1"/>
    </source>
</evidence>
<dbReference type="EMBL" id="JAHIBW010000025">
    <property type="protein sequence ID" value="KAG7297738.1"/>
    <property type="molecule type" value="Genomic_DNA"/>
</dbReference>
<dbReference type="Proteomes" id="UP000823941">
    <property type="component" value="Chromosome 25"/>
</dbReference>
<reference evidence="2 3" key="1">
    <citation type="submission" date="2021-06" db="EMBL/GenBank/DDBJ databases">
        <title>A haploid diamondback moth (Plutella xylostella L.) genome assembly resolves 31 chromosomes and identifies a diamide resistance mutation.</title>
        <authorList>
            <person name="Ward C.M."/>
            <person name="Perry K.D."/>
            <person name="Baker G."/>
            <person name="Powis K."/>
            <person name="Heckel D.G."/>
            <person name="Baxter S.W."/>
        </authorList>
    </citation>
    <scope>NUCLEOTIDE SEQUENCE [LARGE SCALE GENOMIC DNA]</scope>
    <source>
        <strain evidence="2 3">LV</strain>
        <tissue evidence="2">Single pupa</tissue>
    </source>
</reference>
<accession>A0ABQ7PYD0</accession>
<evidence type="ECO:0000256" key="1">
    <source>
        <dbReference type="SAM" id="MobiDB-lite"/>
    </source>
</evidence>
<sequence length="76" mass="8275">MVLSLRRRVRRTLGLGARVCIALKQGLASGLTPGPHLPRNLSAGRPAEAPHSSTPPPIIFKENILAVCIYNMFLQM</sequence>
<keyword evidence="3" id="KW-1185">Reference proteome</keyword>
<organism evidence="2 3">
    <name type="scientific">Plutella xylostella</name>
    <name type="common">Diamondback moth</name>
    <name type="synonym">Plutella maculipennis</name>
    <dbReference type="NCBI Taxonomy" id="51655"/>
    <lineage>
        <taxon>Eukaryota</taxon>
        <taxon>Metazoa</taxon>
        <taxon>Ecdysozoa</taxon>
        <taxon>Arthropoda</taxon>
        <taxon>Hexapoda</taxon>
        <taxon>Insecta</taxon>
        <taxon>Pterygota</taxon>
        <taxon>Neoptera</taxon>
        <taxon>Endopterygota</taxon>
        <taxon>Lepidoptera</taxon>
        <taxon>Glossata</taxon>
        <taxon>Ditrysia</taxon>
        <taxon>Yponomeutoidea</taxon>
        <taxon>Plutellidae</taxon>
        <taxon>Plutella</taxon>
    </lineage>
</organism>
<gene>
    <name evidence="2" type="ORF">JYU34_018456</name>
</gene>
<evidence type="ECO:0000313" key="3">
    <source>
        <dbReference type="Proteomes" id="UP000823941"/>
    </source>
</evidence>
<proteinExistence type="predicted"/>
<name>A0ABQ7PYD0_PLUXY</name>